<sequence>MECFLGSIHKEHRYRMTTSGGGGFCDCGDAEAWKEGAYCQKHGMHISEKESEDPLVQLSEDMVARAYNIFAIMFQYTVDILTWEKENELPPGLECVEKDDTYYCMLFNDEVHTYEQVIYTLQKAVNCSQKEAISFATTVDRDGRRSVLYGSFQSCDQAKSVIVRNTSRQTKPLKVQVMYSGIVAHQTFGLRILSWLGQILGYSDGLRRILCQVGLQEGPDGENSSLVDKLMLCDSILWKVKQYNQFKCAGPQNYERLQSDYVKDDHDREFSITDLSVQIFTVPSLARMLITEENLMTIIIRTFMDHLRHRDVQGRFQFERYTALQAFKFRRVQSLVLDLKYLLISKPPEWSSALRFKFLEGFYAFLELLKCMQGMDPITRQVGQHIEMEPEWEAAFTLQMKLTHIISMMQDWCSIDEHVLIEAYKKCLEVLTHCHGGFTDGEQPITLSMAGHSVDTIRYCVSQEKVSIHLPVSRLLAGLHALLSKSEVAYKCPELLPFSELSPPMLIEHPLRCLVLCAQVHAGMWRRNGFSLVNQIYYYHNVKCRREMFDKDIVMLQGYLSFYASVLGDGRVKMSCAELQREYPKILYWGKPGEPDPFKVKKMCIYFIFFVAGACKALHKRSADCWFLQEDAMNYHSAHSAVILFYNVACAFSNEETKGTVSADSQSITNKLYSPISSFTACYLSVIAVIEQDFLDIVQQNNTLIEEMLHLIIMIVAAMVLHIGSVMTPAISWFISLVEDTSKCNILGRHVTGNQLHGTRECNCFLKPLNRWGSLKRVRSHLQKKKTPMQIFPHFLSDKTVSRTLMGNLNGAQISLITGQRF</sequence>
<dbReference type="EMBL" id="KV924953">
    <property type="protein sequence ID" value="PIO38785.1"/>
    <property type="molecule type" value="Genomic_DNA"/>
</dbReference>
<dbReference type="InterPro" id="IPR039164">
    <property type="entry name" value="UBR1-like"/>
</dbReference>
<reference evidence="9" key="1">
    <citation type="journal article" date="2017" name="Nat. Commun.">
        <title>The North American bullfrog draft genome provides insight into hormonal regulation of long noncoding RNA.</title>
        <authorList>
            <person name="Hammond S.A."/>
            <person name="Warren R.L."/>
            <person name="Vandervalk B.P."/>
            <person name="Kucuk E."/>
            <person name="Khan H."/>
            <person name="Gibb E.A."/>
            <person name="Pandoh P."/>
            <person name="Kirk H."/>
            <person name="Zhao Y."/>
            <person name="Jones M."/>
            <person name="Mungall A.J."/>
            <person name="Coope R."/>
            <person name="Pleasance S."/>
            <person name="Moore R.A."/>
            <person name="Holt R.A."/>
            <person name="Round J.M."/>
            <person name="Ohora S."/>
            <person name="Walle B.V."/>
            <person name="Veldhoen N."/>
            <person name="Helbing C.C."/>
            <person name="Birol I."/>
        </authorList>
    </citation>
    <scope>NUCLEOTIDE SEQUENCE [LARGE SCALE GENOMIC DNA]</scope>
</reference>
<organism evidence="8 9">
    <name type="scientific">Aquarana catesbeiana</name>
    <name type="common">American bullfrog</name>
    <name type="synonym">Rana catesbeiana</name>
    <dbReference type="NCBI Taxonomy" id="8400"/>
    <lineage>
        <taxon>Eukaryota</taxon>
        <taxon>Metazoa</taxon>
        <taxon>Chordata</taxon>
        <taxon>Craniata</taxon>
        <taxon>Vertebrata</taxon>
        <taxon>Euteleostomi</taxon>
        <taxon>Amphibia</taxon>
        <taxon>Batrachia</taxon>
        <taxon>Anura</taxon>
        <taxon>Neobatrachia</taxon>
        <taxon>Ranoidea</taxon>
        <taxon>Ranidae</taxon>
        <taxon>Aquarana</taxon>
    </lineage>
</organism>
<comment type="pathway">
    <text evidence="1 5">Protein modification; protein ubiquitination.</text>
</comment>
<dbReference type="UniPathway" id="UPA00143"/>
<dbReference type="SUPFAM" id="SSF54736">
    <property type="entry name" value="ClpS-like"/>
    <property type="match status" value="1"/>
</dbReference>
<keyword evidence="6" id="KW-0812">Transmembrane</keyword>
<dbReference type="AlphaFoldDB" id="A0A2G9SFB9"/>
<dbReference type="OrthoDB" id="26387at2759"/>
<evidence type="ECO:0000256" key="6">
    <source>
        <dbReference type="SAM" id="Phobius"/>
    </source>
</evidence>
<comment type="function">
    <text evidence="5">Ubiquitin ligase protein which is a component of the N-end rule pathway. Recognizes and binds to proteins bearing specific N-terminal residues that are destabilizing according to the N-end rule, leading to their ubiquitination and subsequent degradation.</text>
</comment>
<dbReference type="InterPro" id="IPR003769">
    <property type="entry name" value="ClpS_core"/>
</dbReference>
<comment type="catalytic activity">
    <reaction evidence="5">
        <text>S-ubiquitinyl-[E2 ubiquitin-conjugating enzyme]-L-cysteine + [acceptor protein]-L-lysine = [E2 ubiquitin-conjugating enzyme]-L-cysteine + N(6)-ubiquitinyl-[acceptor protein]-L-lysine.</text>
        <dbReference type="EC" id="2.3.2.27"/>
    </reaction>
</comment>
<comment type="similarity">
    <text evidence="5">Belongs to the E3 ubiquitin-protein ligase UBR1-like family.</text>
</comment>
<dbReference type="GO" id="GO:0000151">
    <property type="term" value="C:ubiquitin ligase complex"/>
    <property type="evidence" value="ECO:0007669"/>
    <property type="project" value="TreeGrafter"/>
</dbReference>
<dbReference type="GO" id="GO:0008270">
    <property type="term" value="F:zinc ion binding"/>
    <property type="evidence" value="ECO:0007669"/>
    <property type="project" value="UniProtKB-UniRule"/>
</dbReference>
<dbReference type="Proteomes" id="UP000228934">
    <property type="component" value="Unassembled WGS sequence"/>
</dbReference>
<dbReference type="InterPro" id="IPR003126">
    <property type="entry name" value="Znf_UBR"/>
</dbReference>
<keyword evidence="5" id="KW-0808">Transferase</keyword>
<evidence type="ECO:0000256" key="5">
    <source>
        <dbReference type="RuleBase" id="RU366018"/>
    </source>
</evidence>
<evidence type="ECO:0000256" key="1">
    <source>
        <dbReference type="ARBA" id="ARBA00004906"/>
    </source>
</evidence>
<evidence type="ECO:0000256" key="2">
    <source>
        <dbReference type="ARBA" id="ARBA00022723"/>
    </source>
</evidence>
<evidence type="ECO:0000259" key="7">
    <source>
        <dbReference type="SMART" id="SM00396"/>
    </source>
</evidence>
<feature type="domain" description="UBR-type" evidence="7">
    <location>
        <begin position="1"/>
        <end position="43"/>
    </location>
</feature>
<dbReference type="Gene3D" id="3.30.1390.10">
    <property type="match status" value="1"/>
</dbReference>
<name>A0A2G9SFB9_AQUCT</name>
<keyword evidence="3 5" id="KW-0863">Zinc-finger</keyword>
<dbReference type="InterPro" id="IPR014719">
    <property type="entry name" value="Ribosomal_bL12_C/ClpS-like"/>
</dbReference>
<gene>
    <name evidence="8" type="ORF">AB205_0165500</name>
</gene>
<dbReference type="GO" id="GO:0071596">
    <property type="term" value="P:ubiquitin-dependent protein catabolic process via the N-end rule pathway"/>
    <property type="evidence" value="ECO:0007669"/>
    <property type="project" value="UniProtKB-UniRule"/>
</dbReference>
<accession>A0A2G9SFB9</accession>
<keyword evidence="6" id="KW-0472">Membrane</keyword>
<evidence type="ECO:0000313" key="9">
    <source>
        <dbReference type="Proteomes" id="UP000228934"/>
    </source>
</evidence>
<evidence type="ECO:0000256" key="4">
    <source>
        <dbReference type="ARBA" id="ARBA00022833"/>
    </source>
</evidence>
<dbReference type="PANTHER" id="PTHR21497:SF28">
    <property type="entry name" value="E3 UBIQUITIN-PROTEIN LIGASE UBR2"/>
    <property type="match status" value="1"/>
</dbReference>
<dbReference type="GO" id="GO:0005737">
    <property type="term" value="C:cytoplasm"/>
    <property type="evidence" value="ECO:0007669"/>
    <property type="project" value="TreeGrafter"/>
</dbReference>
<keyword evidence="4 5" id="KW-0862">Zinc</keyword>
<dbReference type="Pfam" id="PF02207">
    <property type="entry name" value="zf-UBR"/>
    <property type="match status" value="1"/>
</dbReference>
<proteinExistence type="inferred from homology"/>
<feature type="transmembrane region" description="Helical" evidence="6">
    <location>
        <begin position="711"/>
        <end position="735"/>
    </location>
</feature>
<keyword evidence="5" id="KW-0833">Ubl conjugation pathway</keyword>
<dbReference type="GO" id="GO:0016567">
    <property type="term" value="P:protein ubiquitination"/>
    <property type="evidence" value="ECO:0007669"/>
    <property type="project" value="UniProtKB-UniRule"/>
</dbReference>
<dbReference type="EC" id="2.3.2.27" evidence="5"/>
<keyword evidence="9" id="KW-1185">Reference proteome</keyword>
<keyword evidence="2 5" id="KW-0479">Metal-binding</keyword>
<evidence type="ECO:0000313" key="8">
    <source>
        <dbReference type="EMBL" id="PIO38785.1"/>
    </source>
</evidence>
<dbReference type="Gene3D" id="2.10.110.30">
    <property type="match status" value="1"/>
</dbReference>
<dbReference type="Pfam" id="PF02617">
    <property type="entry name" value="ClpS"/>
    <property type="match status" value="1"/>
</dbReference>
<evidence type="ECO:0000256" key="3">
    <source>
        <dbReference type="ARBA" id="ARBA00022771"/>
    </source>
</evidence>
<dbReference type="PANTHER" id="PTHR21497">
    <property type="entry name" value="UBIQUITIN LIGASE E3 ALPHA-RELATED"/>
    <property type="match status" value="1"/>
</dbReference>
<dbReference type="SMART" id="SM00396">
    <property type="entry name" value="ZnF_UBR1"/>
    <property type="match status" value="1"/>
</dbReference>
<feature type="non-terminal residue" evidence="8">
    <location>
        <position position="822"/>
    </location>
</feature>
<protein>
    <recommendedName>
        <fullName evidence="5">E3 ubiquitin-protein ligase</fullName>
        <ecNumber evidence="5">2.3.2.27</ecNumber>
    </recommendedName>
</protein>
<dbReference type="FunFam" id="3.30.1390.10:FF:000003">
    <property type="entry name" value="E3 ubiquitin-protein ligase UBR2 isoform X1"/>
    <property type="match status" value="1"/>
</dbReference>
<dbReference type="GO" id="GO:0061630">
    <property type="term" value="F:ubiquitin protein ligase activity"/>
    <property type="evidence" value="ECO:0007669"/>
    <property type="project" value="UniProtKB-UniRule"/>
</dbReference>
<keyword evidence="6" id="KW-1133">Transmembrane helix</keyword>